<evidence type="ECO:0000256" key="16">
    <source>
        <dbReference type="SAM" id="Phobius"/>
    </source>
</evidence>
<evidence type="ECO:0000256" key="2">
    <source>
        <dbReference type="ARBA" id="ARBA00004173"/>
    </source>
</evidence>
<feature type="region of interest" description="Disordered" evidence="15">
    <location>
        <begin position="253"/>
        <end position="287"/>
    </location>
</feature>
<evidence type="ECO:0000256" key="14">
    <source>
        <dbReference type="ARBA" id="ARBA00023136"/>
    </source>
</evidence>
<dbReference type="EMBL" id="JAUJFL010000002">
    <property type="protein sequence ID" value="KAK2609776.1"/>
    <property type="molecule type" value="Genomic_DNA"/>
</dbReference>
<evidence type="ECO:0000313" key="18">
    <source>
        <dbReference type="EMBL" id="KAK2609776.1"/>
    </source>
</evidence>
<evidence type="ECO:0000256" key="3">
    <source>
        <dbReference type="ARBA" id="ARBA00005435"/>
    </source>
</evidence>
<keyword evidence="10" id="KW-0378">Hydrolase</keyword>
<keyword evidence="9" id="KW-0255">Endonuclease</keyword>
<dbReference type="PANTHER" id="PTHR12302">
    <property type="entry name" value="EBNA2 BINDING PROTEIN P100"/>
    <property type="match status" value="1"/>
</dbReference>
<dbReference type="AlphaFoldDB" id="A0AAD9W7H4"/>
<keyword evidence="19" id="KW-1185">Reference proteome</keyword>
<feature type="transmembrane region" description="Helical" evidence="16">
    <location>
        <begin position="45"/>
        <end position="63"/>
    </location>
</feature>
<evidence type="ECO:0000256" key="11">
    <source>
        <dbReference type="ARBA" id="ARBA00022837"/>
    </source>
</evidence>
<dbReference type="SMART" id="SM00318">
    <property type="entry name" value="SNc"/>
    <property type="match status" value="1"/>
</dbReference>
<accession>A0AAD9W7H4</accession>
<keyword evidence="6 16" id="KW-0812">Transmembrane</keyword>
<evidence type="ECO:0000256" key="4">
    <source>
        <dbReference type="ARBA" id="ARBA00013404"/>
    </source>
</evidence>
<dbReference type="GO" id="GO:0005739">
    <property type="term" value="C:mitochondrion"/>
    <property type="evidence" value="ECO:0007669"/>
    <property type="project" value="UniProtKB-SubCell"/>
</dbReference>
<dbReference type="GO" id="GO:0046872">
    <property type="term" value="F:metal ion binding"/>
    <property type="evidence" value="ECO:0007669"/>
    <property type="project" value="UniProtKB-KW"/>
</dbReference>
<keyword evidence="12 16" id="KW-1133">Transmembrane helix</keyword>
<organism evidence="18 19">
    <name type="scientific">Phomopsis amygdali</name>
    <name type="common">Fusicoccum amygdali</name>
    <dbReference type="NCBI Taxonomy" id="1214568"/>
    <lineage>
        <taxon>Eukaryota</taxon>
        <taxon>Fungi</taxon>
        <taxon>Dikarya</taxon>
        <taxon>Ascomycota</taxon>
        <taxon>Pezizomycotina</taxon>
        <taxon>Sordariomycetes</taxon>
        <taxon>Sordariomycetidae</taxon>
        <taxon>Diaporthales</taxon>
        <taxon>Diaporthaceae</taxon>
        <taxon>Diaporthe</taxon>
    </lineage>
</organism>
<gene>
    <name evidence="18" type="ORF">N8I77_003261</name>
</gene>
<name>A0AAD9W7H4_PHOAM</name>
<comment type="similarity">
    <text evidence="3">Belongs to the LCL3 family.</text>
</comment>
<evidence type="ECO:0000256" key="5">
    <source>
        <dbReference type="ARBA" id="ARBA00014651"/>
    </source>
</evidence>
<dbReference type="Proteomes" id="UP001265746">
    <property type="component" value="Unassembled WGS sequence"/>
</dbReference>
<evidence type="ECO:0000256" key="13">
    <source>
        <dbReference type="ARBA" id="ARBA00023128"/>
    </source>
</evidence>
<evidence type="ECO:0000259" key="17">
    <source>
        <dbReference type="PROSITE" id="PS50830"/>
    </source>
</evidence>
<evidence type="ECO:0000313" key="19">
    <source>
        <dbReference type="Proteomes" id="UP001265746"/>
    </source>
</evidence>
<feature type="domain" description="TNase-like" evidence="17">
    <location>
        <begin position="84"/>
        <end position="245"/>
    </location>
</feature>
<evidence type="ECO:0000256" key="7">
    <source>
        <dbReference type="ARBA" id="ARBA00022722"/>
    </source>
</evidence>
<protein>
    <recommendedName>
        <fullName evidence="4">Probable endonuclease LCL3</fullName>
    </recommendedName>
    <alternativeName>
        <fullName evidence="5">Probable endonuclease lcl3</fullName>
    </alternativeName>
</protein>
<keyword evidence="7" id="KW-0540">Nuclease</keyword>
<evidence type="ECO:0000256" key="9">
    <source>
        <dbReference type="ARBA" id="ARBA00022759"/>
    </source>
</evidence>
<evidence type="ECO:0000256" key="12">
    <source>
        <dbReference type="ARBA" id="ARBA00022989"/>
    </source>
</evidence>
<dbReference type="PANTHER" id="PTHR12302:SF3">
    <property type="entry name" value="SERINE_THREONINE-PROTEIN KINASE 31"/>
    <property type="match status" value="1"/>
</dbReference>
<proteinExistence type="inferred from homology"/>
<sequence length="287" mass="32929">MSWPWSSSSPKKDNEDKSPRSGAHTVSWNESLDVKDWDHYKDPRTWIPAFVITTVLLGGIKFYRTYLRRIPSVNYVLPHHYRKRTLFGRVTSVGDGDGFHLFHTPGGRLAGWGWLRQVPTDRKKLKGQTIPIRLAGIDAPEGAHFGRPAQPYAAEALQWLQSSILNRYVRAQIYRRDQYERVVATAYVRRFLFFRRDVGLEMLRRGLATTYEAKTGVEFGSEATERKYREAEAEAKRKNTGLWSALGGKSKGWFGLGKSESDQPFETPRQYKDRMRDAGKAENGEAK</sequence>
<dbReference type="PROSITE" id="PS50830">
    <property type="entry name" value="TNASE_3"/>
    <property type="match status" value="1"/>
</dbReference>
<evidence type="ECO:0000256" key="1">
    <source>
        <dbReference type="ARBA" id="ARBA00004167"/>
    </source>
</evidence>
<feature type="compositionally biased region" description="Basic and acidic residues" evidence="15">
    <location>
        <begin position="269"/>
        <end position="287"/>
    </location>
</feature>
<dbReference type="GO" id="GO:0016787">
    <property type="term" value="F:hydrolase activity"/>
    <property type="evidence" value="ECO:0007669"/>
    <property type="project" value="UniProtKB-KW"/>
</dbReference>
<dbReference type="GO" id="GO:0004519">
    <property type="term" value="F:endonuclease activity"/>
    <property type="evidence" value="ECO:0007669"/>
    <property type="project" value="UniProtKB-KW"/>
</dbReference>
<dbReference type="Gene3D" id="2.40.50.90">
    <property type="match status" value="1"/>
</dbReference>
<evidence type="ECO:0000256" key="8">
    <source>
        <dbReference type="ARBA" id="ARBA00022723"/>
    </source>
</evidence>
<keyword evidence="13" id="KW-0496">Mitochondrion</keyword>
<keyword evidence="8" id="KW-0479">Metal-binding</keyword>
<feature type="region of interest" description="Disordered" evidence="15">
    <location>
        <begin position="1"/>
        <end position="24"/>
    </location>
</feature>
<evidence type="ECO:0000256" key="10">
    <source>
        <dbReference type="ARBA" id="ARBA00022801"/>
    </source>
</evidence>
<dbReference type="SUPFAM" id="SSF50199">
    <property type="entry name" value="Staphylococcal nuclease"/>
    <property type="match status" value="1"/>
</dbReference>
<evidence type="ECO:0000256" key="6">
    <source>
        <dbReference type="ARBA" id="ARBA00022692"/>
    </source>
</evidence>
<keyword evidence="11" id="KW-0106">Calcium</keyword>
<evidence type="ECO:0000256" key="15">
    <source>
        <dbReference type="SAM" id="MobiDB-lite"/>
    </source>
</evidence>
<dbReference type="InterPro" id="IPR016071">
    <property type="entry name" value="Staphylococal_nuclease_OB-fold"/>
</dbReference>
<reference evidence="18" key="1">
    <citation type="submission" date="2023-06" db="EMBL/GenBank/DDBJ databases">
        <authorList>
            <person name="Noh H."/>
        </authorList>
    </citation>
    <scope>NUCLEOTIDE SEQUENCE</scope>
    <source>
        <strain evidence="18">DUCC20226</strain>
    </source>
</reference>
<comment type="subcellular location">
    <subcellularLocation>
        <location evidence="1">Membrane</location>
        <topology evidence="1">Single-pass membrane protein</topology>
    </subcellularLocation>
    <subcellularLocation>
        <location evidence="2">Mitochondrion</location>
    </subcellularLocation>
</comment>
<feature type="compositionally biased region" description="Basic and acidic residues" evidence="15">
    <location>
        <begin position="10"/>
        <end position="19"/>
    </location>
</feature>
<dbReference type="InterPro" id="IPR035437">
    <property type="entry name" value="SNase_OB-fold_sf"/>
</dbReference>
<keyword evidence="14 16" id="KW-0472">Membrane</keyword>
<dbReference type="FunFam" id="2.40.50.90:FF:000029">
    <property type="entry name" value="Probable endonuclease lcl3"/>
    <property type="match status" value="1"/>
</dbReference>
<comment type="caution">
    <text evidence="18">The sequence shown here is derived from an EMBL/GenBank/DDBJ whole genome shotgun (WGS) entry which is preliminary data.</text>
</comment>
<dbReference type="GO" id="GO:0016020">
    <property type="term" value="C:membrane"/>
    <property type="evidence" value="ECO:0007669"/>
    <property type="project" value="UniProtKB-SubCell"/>
</dbReference>
<dbReference type="Pfam" id="PF00565">
    <property type="entry name" value="SNase"/>
    <property type="match status" value="1"/>
</dbReference>